<dbReference type="AlphaFoldDB" id="A0A670JAT5"/>
<dbReference type="GeneTree" id="ENSGT00940000154715"/>
<dbReference type="Ensembl" id="ENSPMRT00000021578.1">
    <property type="protein sequence ID" value="ENSPMRP00000020317.1"/>
    <property type="gene ID" value="ENSPMRG00000013234.1"/>
</dbReference>
<dbReference type="PANTHER" id="PTHR45935">
    <property type="entry name" value="PROTEIN ZBED8-RELATED"/>
    <property type="match status" value="1"/>
</dbReference>
<proteinExistence type="predicted"/>
<dbReference type="Pfam" id="PF02023">
    <property type="entry name" value="SCAN"/>
    <property type="match status" value="1"/>
</dbReference>
<dbReference type="Gene3D" id="1.10.4020.10">
    <property type="entry name" value="DNA breaking-rejoining enzymes"/>
    <property type="match status" value="1"/>
</dbReference>
<protein>
    <recommendedName>
        <fullName evidence="2">SCAN box domain-containing protein</fullName>
    </recommendedName>
</protein>
<dbReference type="InterPro" id="IPR003309">
    <property type="entry name" value="SCAN_dom"/>
</dbReference>
<evidence type="ECO:0000313" key="3">
    <source>
        <dbReference type="Ensembl" id="ENSPMRP00000020317.1"/>
    </source>
</evidence>
<keyword evidence="4" id="KW-1185">Reference proteome</keyword>
<reference evidence="3" key="2">
    <citation type="submission" date="2025-08" db="UniProtKB">
        <authorList>
            <consortium name="Ensembl"/>
        </authorList>
    </citation>
    <scope>IDENTIFICATION</scope>
</reference>
<dbReference type="FunFam" id="1.10.4020.10:FF:000005">
    <property type="entry name" value="Uncharacterized protein"/>
    <property type="match status" value="1"/>
</dbReference>
<dbReference type="SMART" id="SM00431">
    <property type="entry name" value="SCAN"/>
    <property type="match status" value="1"/>
</dbReference>
<dbReference type="InterPro" id="IPR050916">
    <property type="entry name" value="SCAN-C2H2_zinc_finger"/>
</dbReference>
<evidence type="ECO:0000256" key="1">
    <source>
        <dbReference type="ARBA" id="ARBA00023242"/>
    </source>
</evidence>
<keyword evidence="1" id="KW-0539">Nucleus</keyword>
<feature type="domain" description="SCAN box" evidence="2">
    <location>
        <begin position="93"/>
        <end position="170"/>
    </location>
</feature>
<accession>A0A670JAT5</accession>
<dbReference type="PANTHER" id="PTHR45935:SF15">
    <property type="entry name" value="SCAN BOX DOMAIN-CONTAINING PROTEIN"/>
    <property type="match status" value="1"/>
</dbReference>
<organism evidence="3 4">
    <name type="scientific">Podarcis muralis</name>
    <name type="common">Wall lizard</name>
    <name type="synonym">Lacerta muralis</name>
    <dbReference type="NCBI Taxonomy" id="64176"/>
    <lineage>
        <taxon>Eukaryota</taxon>
        <taxon>Metazoa</taxon>
        <taxon>Chordata</taxon>
        <taxon>Craniata</taxon>
        <taxon>Vertebrata</taxon>
        <taxon>Euteleostomi</taxon>
        <taxon>Lepidosauria</taxon>
        <taxon>Squamata</taxon>
        <taxon>Bifurcata</taxon>
        <taxon>Unidentata</taxon>
        <taxon>Episquamata</taxon>
        <taxon>Laterata</taxon>
        <taxon>Lacertibaenia</taxon>
        <taxon>Lacertidae</taxon>
        <taxon>Podarcis</taxon>
    </lineage>
</organism>
<evidence type="ECO:0000259" key="2">
    <source>
        <dbReference type="PROSITE" id="PS50804"/>
    </source>
</evidence>
<dbReference type="CDD" id="cd07936">
    <property type="entry name" value="SCAN"/>
    <property type="match status" value="1"/>
</dbReference>
<sequence length="200" mass="22446">LPTRGPWLAPVGTGAWIQEGGKSFIKRGSPANHLAAAVPHSSIPSDTEQEGPGPCPLCPKTSVGWGTCLSWTWAPEQKILGEEDTLRSEVQSQQFRQFCFQEAKGPREVCSRLYNLYHQWLKPERHTKAEMLDLVILEQFLAVLPLEMENWVRECGAETSSQAVALAEGFLLSQAEERKQAEQQVRETFLWILPRGSKCE</sequence>
<dbReference type="PROSITE" id="PS50804">
    <property type="entry name" value="SCAN_BOX"/>
    <property type="match status" value="1"/>
</dbReference>
<reference evidence="3" key="3">
    <citation type="submission" date="2025-09" db="UniProtKB">
        <authorList>
            <consortium name="Ensembl"/>
        </authorList>
    </citation>
    <scope>IDENTIFICATION</scope>
</reference>
<dbReference type="SUPFAM" id="SSF47353">
    <property type="entry name" value="Retrovirus capsid dimerization domain-like"/>
    <property type="match status" value="1"/>
</dbReference>
<name>A0A670JAT5_PODMU</name>
<reference evidence="3 4" key="1">
    <citation type="journal article" date="2019" name="Proc. Natl. Acad. Sci. U.S.A.">
        <title>Regulatory changes in pterin and carotenoid genes underlie balanced color polymorphisms in the wall lizard.</title>
        <authorList>
            <person name="Andrade P."/>
            <person name="Pinho C."/>
            <person name="Perez I de Lanuza G."/>
            <person name="Afonso S."/>
            <person name="Brejcha J."/>
            <person name="Rubin C.J."/>
            <person name="Wallerman O."/>
            <person name="Pereira P."/>
            <person name="Sabatino S.J."/>
            <person name="Bellati A."/>
            <person name="Pellitteri-Rosa D."/>
            <person name="Bosakova Z."/>
            <person name="Bunikis I."/>
            <person name="Carretero M.A."/>
            <person name="Feiner N."/>
            <person name="Marsik P."/>
            <person name="Pauperio F."/>
            <person name="Salvi D."/>
            <person name="Soler L."/>
            <person name="While G.M."/>
            <person name="Uller T."/>
            <person name="Font E."/>
            <person name="Andersson L."/>
            <person name="Carneiro M."/>
        </authorList>
    </citation>
    <scope>NUCLEOTIDE SEQUENCE</scope>
</reference>
<dbReference type="InterPro" id="IPR038269">
    <property type="entry name" value="SCAN_sf"/>
</dbReference>
<evidence type="ECO:0000313" key="4">
    <source>
        <dbReference type="Proteomes" id="UP000472272"/>
    </source>
</evidence>
<dbReference type="Proteomes" id="UP000472272">
    <property type="component" value="Chromosome 10"/>
</dbReference>